<keyword evidence="5" id="KW-0804">Transcription</keyword>
<evidence type="ECO:0000256" key="7">
    <source>
        <dbReference type="SAM" id="MobiDB-lite"/>
    </source>
</evidence>
<proteinExistence type="inferred from homology"/>
<evidence type="ECO:0000313" key="9">
    <source>
        <dbReference type="Proteomes" id="UP000028990"/>
    </source>
</evidence>
<feature type="region of interest" description="Disordered" evidence="7">
    <location>
        <begin position="42"/>
        <end position="71"/>
    </location>
</feature>
<evidence type="ECO:0000256" key="1">
    <source>
        <dbReference type="ARBA" id="ARBA00004123"/>
    </source>
</evidence>
<accession>A0A091DQ49</accession>
<feature type="compositionally biased region" description="Basic residues" evidence="7">
    <location>
        <begin position="10"/>
        <end position="20"/>
    </location>
</feature>
<dbReference type="GO" id="GO:0003677">
    <property type="term" value="F:DNA binding"/>
    <property type="evidence" value="ECO:0007669"/>
    <property type="project" value="UniProtKB-KW"/>
</dbReference>
<reference evidence="8 9" key="1">
    <citation type="submission" date="2013-11" db="EMBL/GenBank/DDBJ databases">
        <title>The Damaraland mole rat (Fukomys damarensis) genome and evolution of African mole rats.</title>
        <authorList>
            <person name="Gladyshev V.N."/>
            <person name="Fang X."/>
        </authorList>
    </citation>
    <scope>NUCLEOTIDE SEQUENCE [LARGE SCALE GENOMIC DNA]</scope>
    <source>
        <tissue evidence="8">Liver</tissue>
    </source>
</reference>
<evidence type="ECO:0000256" key="5">
    <source>
        <dbReference type="ARBA" id="ARBA00023163"/>
    </source>
</evidence>
<keyword evidence="3" id="KW-0805">Transcription regulation</keyword>
<dbReference type="InterPro" id="IPR028128">
    <property type="entry name" value="Vasculin_fam"/>
</dbReference>
<keyword evidence="9" id="KW-1185">Reference proteome</keyword>
<protein>
    <submittedName>
        <fullName evidence="8">Vasculin-like protein 1</fullName>
    </submittedName>
</protein>
<evidence type="ECO:0000256" key="6">
    <source>
        <dbReference type="ARBA" id="ARBA00023242"/>
    </source>
</evidence>
<dbReference type="GO" id="GO:0005634">
    <property type="term" value="C:nucleus"/>
    <property type="evidence" value="ECO:0007669"/>
    <property type="project" value="UniProtKB-SubCell"/>
</dbReference>
<gene>
    <name evidence="8" type="ORF">H920_06208</name>
</gene>
<dbReference type="EMBL" id="KN122175">
    <property type="protein sequence ID" value="KFO32395.1"/>
    <property type="molecule type" value="Genomic_DNA"/>
</dbReference>
<dbReference type="GO" id="GO:0003723">
    <property type="term" value="F:RNA binding"/>
    <property type="evidence" value="ECO:0007669"/>
    <property type="project" value="InterPro"/>
</dbReference>
<dbReference type="GO" id="GO:0045893">
    <property type="term" value="P:positive regulation of DNA-templated transcription"/>
    <property type="evidence" value="ECO:0007669"/>
    <property type="project" value="InterPro"/>
</dbReference>
<feature type="compositionally biased region" description="Polar residues" evidence="7">
    <location>
        <begin position="94"/>
        <end position="117"/>
    </location>
</feature>
<sequence>MAASTPKKAVPFRKSHLQRVGKKEKEEDKVEKLQFEVEDFPSLNPEVGKHNHPCRPIGTPSGVWENPPRAKQPSKMIVIKKISKEDPAAAFSAAFTSQESHHANGNKSSTMVSNVSKNLVPKPARPPSKSNAWKANRIEHQSGSLSSSWESAITNPISVTKPVILAGGAVLSSPKESPTSTTPSVKISSSPLTKLTCCTTDRKSEFLKTRNRDFSENRDCDKREDMWWCTSVIPAHRRIALEDNSTTEPKENGAEGRLQNGLSLPIVEEEEVLSHSLEAEHRLVKAVGWQEYPESDEN</sequence>
<evidence type="ECO:0000256" key="2">
    <source>
        <dbReference type="ARBA" id="ARBA00010099"/>
    </source>
</evidence>
<keyword evidence="6" id="KW-0539">Nucleus</keyword>
<comment type="similarity">
    <text evidence="2">Belongs to the vasculin family.</text>
</comment>
<keyword evidence="4" id="KW-0238">DNA-binding</keyword>
<evidence type="ECO:0000256" key="4">
    <source>
        <dbReference type="ARBA" id="ARBA00023125"/>
    </source>
</evidence>
<dbReference type="PANTHER" id="PTHR14339:SF10">
    <property type="entry name" value="VASCULIN-LIKE PROTEIN 1"/>
    <property type="match status" value="1"/>
</dbReference>
<dbReference type="GO" id="GO:0006351">
    <property type="term" value="P:DNA-templated transcription"/>
    <property type="evidence" value="ECO:0007669"/>
    <property type="project" value="InterPro"/>
</dbReference>
<dbReference type="Proteomes" id="UP000028990">
    <property type="component" value="Unassembled WGS sequence"/>
</dbReference>
<dbReference type="AlphaFoldDB" id="A0A091DQ49"/>
<comment type="subcellular location">
    <subcellularLocation>
        <location evidence="1">Nucleus</location>
    </subcellularLocation>
</comment>
<evidence type="ECO:0000256" key="3">
    <source>
        <dbReference type="ARBA" id="ARBA00023015"/>
    </source>
</evidence>
<dbReference type="PANTHER" id="PTHR14339">
    <property type="entry name" value="VASCULIN"/>
    <property type="match status" value="1"/>
</dbReference>
<organism evidence="8 9">
    <name type="scientific">Fukomys damarensis</name>
    <name type="common">Damaraland mole rat</name>
    <name type="synonym">Cryptomys damarensis</name>
    <dbReference type="NCBI Taxonomy" id="885580"/>
    <lineage>
        <taxon>Eukaryota</taxon>
        <taxon>Metazoa</taxon>
        <taxon>Chordata</taxon>
        <taxon>Craniata</taxon>
        <taxon>Vertebrata</taxon>
        <taxon>Euteleostomi</taxon>
        <taxon>Mammalia</taxon>
        <taxon>Eutheria</taxon>
        <taxon>Euarchontoglires</taxon>
        <taxon>Glires</taxon>
        <taxon>Rodentia</taxon>
        <taxon>Hystricomorpha</taxon>
        <taxon>Bathyergidae</taxon>
        <taxon>Fukomys</taxon>
    </lineage>
</organism>
<dbReference type="Pfam" id="PF15337">
    <property type="entry name" value="Vasculin"/>
    <property type="match status" value="1"/>
</dbReference>
<name>A0A091DQ49_FUKDA</name>
<feature type="region of interest" description="Disordered" evidence="7">
    <location>
        <begin position="1"/>
        <end position="27"/>
    </location>
</feature>
<evidence type="ECO:0000313" key="8">
    <source>
        <dbReference type="EMBL" id="KFO32395.1"/>
    </source>
</evidence>
<feature type="region of interest" description="Disordered" evidence="7">
    <location>
        <begin position="94"/>
        <end position="133"/>
    </location>
</feature>